<organism evidence="3 4">
    <name type="scientific">Thermomonospora cellulosilytica</name>
    <dbReference type="NCBI Taxonomy" id="1411118"/>
    <lineage>
        <taxon>Bacteria</taxon>
        <taxon>Bacillati</taxon>
        <taxon>Actinomycetota</taxon>
        <taxon>Actinomycetes</taxon>
        <taxon>Streptosporangiales</taxon>
        <taxon>Thermomonosporaceae</taxon>
        <taxon>Thermomonospora</taxon>
    </lineage>
</organism>
<dbReference type="InterPro" id="IPR058248">
    <property type="entry name" value="Lxx211020-like"/>
</dbReference>
<dbReference type="PANTHER" id="PTHR36302:SF1">
    <property type="entry name" value="COPPER CHAPERONE PCU(A)C"/>
    <property type="match status" value="1"/>
</dbReference>
<evidence type="ECO:0000256" key="1">
    <source>
        <dbReference type="SAM" id="MobiDB-lite"/>
    </source>
</evidence>
<keyword evidence="4" id="KW-1185">Reference proteome</keyword>
<feature type="chain" id="PRO_5030774766" evidence="2">
    <location>
        <begin position="34"/>
        <end position="176"/>
    </location>
</feature>
<keyword evidence="2" id="KW-0732">Signal</keyword>
<dbReference type="InterPro" id="IPR036182">
    <property type="entry name" value="PCuAC_sf"/>
</dbReference>
<dbReference type="PANTHER" id="PTHR36302">
    <property type="entry name" value="BLR7088 PROTEIN"/>
    <property type="match status" value="1"/>
</dbReference>
<evidence type="ECO:0000313" key="3">
    <source>
        <dbReference type="EMBL" id="MBA9006577.1"/>
    </source>
</evidence>
<dbReference type="PROSITE" id="PS51257">
    <property type="entry name" value="PROKAR_LIPOPROTEIN"/>
    <property type="match status" value="1"/>
</dbReference>
<reference evidence="3 4" key="1">
    <citation type="submission" date="2020-08" db="EMBL/GenBank/DDBJ databases">
        <title>Sequencing the genomes of 1000 actinobacteria strains.</title>
        <authorList>
            <person name="Klenk H.-P."/>
        </authorList>
    </citation>
    <scope>NUCLEOTIDE SEQUENCE [LARGE SCALE GENOMIC DNA]</scope>
    <source>
        <strain evidence="3 4">DSM 45823</strain>
    </source>
</reference>
<dbReference type="Gene3D" id="2.60.40.1890">
    <property type="entry name" value="PCu(A)C copper chaperone"/>
    <property type="match status" value="1"/>
</dbReference>
<proteinExistence type="predicted"/>
<dbReference type="RefSeq" id="WP_182707451.1">
    <property type="nucleotide sequence ID" value="NZ_JACJII010000001.1"/>
</dbReference>
<dbReference type="SUPFAM" id="SSF110087">
    <property type="entry name" value="DR1885-like metal-binding protein"/>
    <property type="match status" value="1"/>
</dbReference>
<feature type="region of interest" description="Disordered" evidence="1">
    <location>
        <begin position="26"/>
        <end position="45"/>
    </location>
</feature>
<evidence type="ECO:0000256" key="2">
    <source>
        <dbReference type="SAM" id="SignalP"/>
    </source>
</evidence>
<accession>A0A7W3N361</accession>
<dbReference type="InterPro" id="IPR007410">
    <property type="entry name" value="LpqE-like"/>
</dbReference>
<sequence length="176" mass="17987">MNVNRPFPATCAAILLVPALLTGCGSGSSPAEGAPAPATSTPRPALSITDPWVKAAGSGMTAAFGTLVNHTDRPITVVSATTPAARRIELHEVVATGGASKMRPKQGGFVVPARGAHRLTPGGDHIMLMDVTAPVEPGAEIAFTLRLSDGTTFAFTAVAKEFSGARESYDPGTRHG</sequence>
<comment type="caution">
    <text evidence="3">The sequence shown here is derived from an EMBL/GenBank/DDBJ whole genome shotgun (WGS) entry which is preliminary data.</text>
</comment>
<evidence type="ECO:0000313" key="4">
    <source>
        <dbReference type="Proteomes" id="UP000539313"/>
    </source>
</evidence>
<feature type="compositionally biased region" description="Low complexity" evidence="1">
    <location>
        <begin position="27"/>
        <end position="45"/>
    </location>
</feature>
<dbReference type="EMBL" id="JACJII010000001">
    <property type="protein sequence ID" value="MBA9006577.1"/>
    <property type="molecule type" value="Genomic_DNA"/>
</dbReference>
<gene>
    <name evidence="3" type="ORF">HNR21_005459</name>
</gene>
<dbReference type="AlphaFoldDB" id="A0A7W3N361"/>
<dbReference type="Proteomes" id="UP000539313">
    <property type="component" value="Unassembled WGS sequence"/>
</dbReference>
<protein>
    <submittedName>
        <fullName evidence="3">Copper(I)-binding protein</fullName>
    </submittedName>
</protein>
<dbReference type="Pfam" id="PF04314">
    <property type="entry name" value="PCuAC"/>
    <property type="match status" value="1"/>
</dbReference>
<feature type="signal peptide" evidence="2">
    <location>
        <begin position="1"/>
        <end position="33"/>
    </location>
</feature>
<name>A0A7W3N361_9ACTN</name>